<dbReference type="InterPro" id="IPR007831">
    <property type="entry name" value="T2SS_GspE_N"/>
</dbReference>
<feature type="domain" description="Bacterial type II secretion system protein E" evidence="6">
    <location>
        <begin position="184"/>
        <end position="572"/>
    </location>
</feature>
<keyword evidence="3" id="KW-0547">Nucleotide-binding</keyword>
<dbReference type="FunFam" id="3.30.300.160:FF:000002">
    <property type="entry name" value="Type II secretion system protein E"/>
    <property type="match status" value="1"/>
</dbReference>
<keyword evidence="9" id="KW-1185">Reference proteome</keyword>
<dbReference type="PANTHER" id="PTHR30258:SF1">
    <property type="entry name" value="PROTEIN TRANSPORT PROTEIN HOFB HOMOLOG"/>
    <property type="match status" value="1"/>
</dbReference>
<evidence type="ECO:0000259" key="7">
    <source>
        <dbReference type="Pfam" id="PF05157"/>
    </source>
</evidence>
<keyword evidence="4" id="KW-0067">ATP-binding</keyword>
<accession>A0AA35SCG3</accession>
<reference evidence="8" key="1">
    <citation type="submission" date="2023-03" db="EMBL/GenBank/DDBJ databases">
        <authorList>
            <person name="Steffen K."/>
            <person name="Cardenas P."/>
        </authorList>
    </citation>
    <scope>NUCLEOTIDE SEQUENCE</scope>
</reference>
<comment type="subcellular location">
    <subcellularLocation>
        <location evidence="1">Cytoplasm</location>
    </subcellularLocation>
</comment>
<feature type="region of interest" description="Disordered" evidence="5">
    <location>
        <begin position="146"/>
        <end position="186"/>
    </location>
</feature>
<dbReference type="InterPro" id="IPR027417">
    <property type="entry name" value="P-loop_NTPase"/>
</dbReference>
<dbReference type="AlphaFoldDB" id="A0AA35SCG3"/>
<dbReference type="Pfam" id="PF05157">
    <property type="entry name" value="MshEN"/>
    <property type="match status" value="1"/>
</dbReference>
<dbReference type="PANTHER" id="PTHR30258">
    <property type="entry name" value="TYPE II SECRETION SYSTEM PROTEIN GSPE-RELATED"/>
    <property type="match status" value="1"/>
</dbReference>
<dbReference type="Pfam" id="PF00437">
    <property type="entry name" value="T2SSE"/>
    <property type="match status" value="1"/>
</dbReference>
<protein>
    <submittedName>
        <fullName evidence="8">Type IV pilus assembly ATPase PilB</fullName>
    </submittedName>
</protein>
<dbReference type="GO" id="GO:0005524">
    <property type="term" value="F:ATP binding"/>
    <property type="evidence" value="ECO:0007669"/>
    <property type="project" value="UniProtKB-KW"/>
</dbReference>
<dbReference type="InterPro" id="IPR013374">
    <property type="entry name" value="ATPase_typ4_pilus-assembl_PilB"/>
</dbReference>
<name>A0AA35SCG3_GEOBA</name>
<dbReference type="Gene3D" id="3.40.50.300">
    <property type="entry name" value="P-loop containing nucleotide triphosphate hydrolases"/>
    <property type="match status" value="1"/>
</dbReference>
<dbReference type="GO" id="GO:0005886">
    <property type="term" value="C:plasma membrane"/>
    <property type="evidence" value="ECO:0007669"/>
    <property type="project" value="TreeGrafter"/>
</dbReference>
<feature type="domain" description="Type II secretion system protein GspE N-terminal" evidence="7">
    <location>
        <begin position="57"/>
        <end position="142"/>
    </location>
</feature>
<dbReference type="Proteomes" id="UP001174909">
    <property type="component" value="Unassembled WGS sequence"/>
</dbReference>
<dbReference type="Gene3D" id="3.30.300.160">
    <property type="entry name" value="Type II secretion system, protein E, N-terminal domain"/>
    <property type="match status" value="1"/>
</dbReference>
<dbReference type="FunFam" id="3.40.50.300:FF:000398">
    <property type="entry name" value="Type IV pilus assembly ATPase PilB"/>
    <property type="match status" value="1"/>
</dbReference>
<dbReference type="NCBIfam" id="TIGR02538">
    <property type="entry name" value="type_IV_pilB"/>
    <property type="match status" value="1"/>
</dbReference>
<dbReference type="CDD" id="cd01129">
    <property type="entry name" value="PulE-GspE-like"/>
    <property type="match status" value="1"/>
</dbReference>
<dbReference type="SUPFAM" id="SSF52540">
    <property type="entry name" value="P-loop containing nucleoside triphosphate hydrolases"/>
    <property type="match status" value="1"/>
</dbReference>
<proteinExistence type="predicted"/>
<dbReference type="InterPro" id="IPR001482">
    <property type="entry name" value="T2SS/T4SS_dom"/>
</dbReference>
<gene>
    <name evidence="8" type="ORF">GBAR_LOCUS15544</name>
</gene>
<evidence type="ECO:0000256" key="1">
    <source>
        <dbReference type="ARBA" id="ARBA00004496"/>
    </source>
</evidence>
<comment type="caution">
    <text evidence="8">The sequence shown here is derived from an EMBL/GenBank/DDBJ whole genome shotgun (WGS) entry which is preliminary data.</text>
</comment>
<evidence type="ECO:0000256" key="3">
    <source>
        <dbReference type="ARBA" id="ARBA00022741"/>
    </source>
</evidence>
<dbReference type="GO" id="GO:0005737">
    <property type="term" value="C:cytoplasm"/>
    <property type="evidence" value="ECO:0007669"/>
    <property type="project" value="UniProtKB-SubCell"/>
</dbReference>
<dbReference type="GO" id="GO:0016887">
    <property type="term" value="F:ATP hydrolysis activity"/>
    <property type="evidence" value="ECO:0007669"/>
    <property type="project" value="InterPro"/>
</dbReference>
<dbReference type="SUPFAM" id="SSF160246">
    <property type="entry name" value="EspE N-terminal domain-like"/>
    <property type="match status" value="1"/>
</dbReference>
<dbReference type="Gene3D" id="3.30.450.90">
    <property type="match status" value="1"/>
</dbReference>
<evidence type="ECO:0000313" key="9">
    <source>
        <dbReference type="Proteomes" id="UP001174909"/>
    </source>
</evidence>
<sequence length="576" mass="62756">MAAKLGDLLVRENLITRQQLGKALEYQRVHGGRLGYCLIQLGWVTGEDISAIICRQFGLPSINLPFFEVDPSIVKLIPLETARKYQVLPLSRAGSTLTIATIDPTDVFAMDDLQFMTGFTIEPVVVAESAIREAIHKYYGAGPTPELKQGGAGATVESGQPAGSEPGMGSATDRPIAPGNSGQADEEAPVVKLVNRILSSALKQGASDIHIEPYEQELRVRFRIDGLLSTVMTPPLSLKDAVTSRIKIMAKLDISEKRLPQDGRMKIRMKKEGRVGDLDLRVSVLPTLHGEKVVLRLLDRDRLMLDMTQLGFEPETLRRFESAILKPYGMVLVTGPTGSGKTSTLYSSITRLNRTDTNILTAEDPVEFNLPGINQVQVKEQIGLTFATALRAFLRQDPNIVLVGEVRDPETAEIAIKAALTGHLVLSTLHTNDAASTVSRLTNMGVEPFLVATSVHLICAQRLVRRICRQCKQADDPPVEALIEAGLAPSEAQEILTYRGQGCDACNHTGYKGRVGLFEVMEIGDGLRELILRGGSSAQLKQKAIQGGMITLRASGLQKIRDGLTTLEEVLRETVK</sequence>
<organism evidence="8 9">
    <name type="scientific">Geodia barretti</name>
    <name type="common">Barrett's horny sponge</name>
    <dbReference type="NCBI Taxonomy" id="519541"/>
    <lineage>
        <taxon>Eukaryota</taxon>
        <taxon>Metazoa</taxon>
        <taxon>Porifera</taxon>
        <taxon>Demospongiae</taxon>
        <taxon>Heteroscleromorpha</taxon>
        <taxon>Tetractinellida</taxon>
        <taxon>Astrophorina</taxon>
        <taxon>Geodiidae</taxon>
        <taxon>Geodia</taxon>
    </lineage>
</organism>
<evidence type="ECO:0000256" key="2">
    <source>
        <dbReference type="ARBA" id="ARBA00022490"/>
    </source>
</evidence>
<evidence type="ECO:0000256" key="5">
    <source>
        <dbReference type="SAM" id="MobiDB-lite"/>
    </source>
</evidence>
<dbReference type="InterPro" id="IPR037257">
    <property type="entry name" value="T2SS_E_N_sf"/>
</dbReference>
<dbReference type="EMBL" id="CASHTH010002260">
    <property type="protein sequence ID" value="CAI8027149.1"/>
    <property type="molecule type" value="Genomic_DNA"/>
</dbReference>
<evidence type="ECO:0000259" key="6">
    <source>
        <dbReference type="Pfam" id="PF00437"/>
    </source>
</evidence>
<keyword evidence="2" id="KW-0963">Cytoplasm</keyword>
<evidence type="ECO:0000313" key="8">
    <source>
        <dbReference type="EMBL" id="CAI8027149.1"/>
    </source>
</evidence>
<evidence type="ECO:0000256" key="4">
    <source>
        <dbReference type="ARBA" id="ARBA00022840"/>
    </source>
</evidence>
<dbReference type="FunFam" id="3.30.450.90:FF:000001">
    <property type="entry name" value="Type II secretion system ATPase GspE"/>
    <property type="match status" value="1"/>
</dbReference>